<name>A0ABR9ZLK5_9CORY</name>
<comment type="caution">
    <text evidence="2">The sequence shown here is derived from an EMBL/GenBank/DDBJ whole genome shotgun (WGS) entry which is preliminary data.</text>
</comment>
<dbReference type="InterPro" id="IPR022183">
    <property type="entry name" value="DUF3710"/>
</dbReference>
<evidence type="ECO:0000313" key="2">
    <source>
        <dbReference type="EMBL" id="MBF4553497.1"/>
    </source>
</evidence>
<reference evidence="2 3" key="1">
    <citation type="submission" date="2020-10" db="EMBL/GenBank/DDBJ databases">
        <title>Novel species in genus Corynebacterium.</title>
        <authorList>
            <person name="Zhang G."/>
        </authorList>
    </citation>
    <scope>NUCLEOTIDE SEQUENCE [LARGE SCALE GENOMIC DNA]</scope>
    <source>
        <strain evidence="2 3">DSM 45110</strain>
    </source>
</reference>
<feature type="region of interest" description="Disordered" evidence="1">
    <location>
        <begin position="1"/>
        <end position="21"/>
    </location>
</feature>
<evidence type="ECO:0000313" key="3">
    <source>
        <dbReference type="Proteomes" id="UP000635902"/>
    </source>
</evidence>
<sequence length="241" mass="25725">MLMGIFGKDNEHNEPATGNDKADFGPFDGDTVDYQQFDFSDFAKGGLDLGSMLIPVPHEGEVQVEMGQSGPQMVHILTPAGRLTPVAFAAPRQGNLWEESIPEVVEGMTKDGLTVALEDGPWGEEIAATVGDGAMRIIGAMGERWMLRLTLAGPAEGAEEVARIAREVMARSFVRRGNDPIPAGNVLPVTIPQAMAEELQKQIQARNEEMARSGAIDAGDNGVVRVADPSAADSADQEKQN</sequence>
<proteinExistence type="predicted"/>
<protein>
    <submittedName>
        <fullName evidence="2">DUF3710 domain-containing protein</fullName>
    </submittedName>
</protein>
<keyword evidence="3" id="KW-1185">Reference proteome</keyword>
<dbReference type="EMBL" id="JADKMY010000001">
    <property type="protein sequence ID" value="MBF4553497.1"/>
    <property type="molecule type" value="Genomic_DNA"/>
</dbReference>
<feature type="region of interest" description="Disordered" evidence="1">
    <location>
        <begin position="205"/>
        <end position="241"/>
    </location>
</feature>
<accession>A0ABR9ZLK5</accession>
<gene>
    <name evidence="2" type="ORF">IRY30_05290</name>
</gene>
<organism evidence="2 3">
    <name type="scientific">Corynebacterium suicordis DSM 45110</name>
    <dbReference type="NCBI Taxonomy" id="1121369"/>
    <lineage>
        <taxon>Bacteria</taxon>
        <taxon>Bacillati</taxon>
        <taxon>Actinomycetota</taxon>
        <taxon>Actinomycetes</taxon>
        <taxon>Mycobacteriales</taxon>
        <taxon>Corynebacteriaceae</taxon>
        <taxon>Corynebacterium</taxon>
    </lineage>
</organism>
<dbReference type="Proteomes" id="UP000635902">
    <property type="component" value="Unassembled WGS sequence"/>
</dbReference>
<dbReference type="Pfam" id="PF12502">
    <property type="entry name" value="DUF3710"/>
    <property type="match status" value="1"/>
</dbReference>
<evidence type="ECO:0000256" key="1">
    <source>
        <dbReference type="SAM" id="MobiDB-lite"/>
    </source>
</evidence>